<evidence type="ECO:0000313" key="2">
    <source>
        <dbReference type="Proteomes" id="UP000494206"/>
    </source>
</evidence>
<comment type="caution">
    <text evidence="1">The sequence shown here is derived from an EMBL/GenBank/DDBJ whole genome shotgun (WGS) entry which is preliminary data.</text>
</comment>
<dbReference type="EMBL" id="CADEPM010000004">
    <property type="protein sequence ID" value="CAB3403837.1"/>
    <property type="molecule type" value="Genomic_DNA"/>
</dbReference>
<protein>
    <submittedName>
        <fullName evidence="1">Uncharacterized protein</fullName>
    </submittedName>
</protein>
<accession>A0A8S1ENX7</accession>
<reference evidence="1 2" key="1">
    <citation type="submission" date="2020-04" db="EMBL/GenBank/DDBJ databases">
        <authorList>
            <person name="Laetsch R D."/>
            <person name="Stevens L."/>
            <person name="Kumar S."/>
            <person name="Blaxter L. M."/>
        </authorList>
    </citation>
    <scope>NUCLEOTIDE SEQUENCE [LARGE SCALE GENOMIC DNA]</scope>
</reference>
<dbReference type="AlphaFoldDB" id="A0A8S1ENX7"/>
<organism evidence="1 2">
    <name type="scientific">Caenorhabditis bovis</name>
    <dbReference type="NCBI Taxonomy" id="2654633"/>
    <lineage>
        <taxon>Eukaryota</taxon>
        <taxon>Metazoa</taxon>
        <taxon>Ecdysozoa</taxon>
        <taxon>Nematoda</taxon>
        <taxon>Chromadorea</taxon>
        <taxon>Rhabditida</taxon>
        <taxon>Rhabditina</taxon>
        <taxon>Rhabditomorpha</taxon>
        <taxon>Rhabditoidea</taxon>
        <taxon>Rhabditidae</taxon>
        <taxon>Peloderinae</taxon>
        <taxon>Caenorhabditis</taxon>
    </lineage>
</organism>
<evidence type="ECO:0000313" key="1">
    <source>
        <dbReference type="EMBL" id="CAB3403837.1"/>
    </source>
</evidence>
<dbReference type="Proteomes" id="UP000494206">
    <property type="component" value="Unassembled WGS sequence"/>
</dbReference>
<gene>
    <name evidence="1" type="ORF">CBOVIS_LOCUS6249</name>
</gene>
<keyword evidence="2" id="KW-1185">Reference proteome</keyword>
<sequence>MGSDKLAKTIFDMFDWASGGRSAVKKRSYRDSVVQCKCLKQGQIFSANAMEMPEHFVAAVLFYSYRSVPGSRMGTLEILKKKRNKSTRFIFAKLSEAH</sequence>
<name>A0A8S1ENX7_9PELO</name>
<proteinExistence type="predicted"/>